<evidence type="ECO:0000256" key="2">
    <source>
        <dbReference type="ARBA" id="ARBA00022908"/>
    </source>
</evidence>
<evidence type="ECO:0000313" key="4">
    <source>
        <dbReference type="EMBL" id="UYQ70829.1"/>
    </source>
</evidence>
<organism evidence="4 5">
    <name type="scientific">Pelagibacterium flavum</name>
    <dbReference type="NCBI Taxonomy" id="2984530"/>
    <lineage>
        <taxon>Bacteria</taxon>
        <taxon>Pseudomonadati</taxon>
        <taxon>Pseudomonadota</taxon>
        <taxon>Alphaproteobacteria</taxon>
        <taxon>Hyphomicrobiales</taxon>
        <taxon>Devosiaceae</taxon>
        <taxon>Pelagibacterium</taxon>
    </lineage>
</organism>
<dbReference type="Pfam" id="PF13356">
    <property type="entry name" value="Arm-DNA-bind_3"/>
    <property type="match status" value="1"/>
</dbReference>
<protein>
    <submittedName>
        <fullName evidence="4">Arm DNA-binding domain-containing protein</fullName>
    </submittedName>
</protein>
<sequence length="141" mass="15848">MAKQTHRLSARSVTTITKPGLHADGDGLYLVVDKTGAKRWAFIFQWDGKRKEMGLGNLASIGLADARGIAADARRLLATGKNPIEERRRAKAEREVAAMTFSRYAEEFVGDVTKGFHNDKHQAQWRMTLSVVRDIDPFHRL</sequence>
<dbReference type="InterPro" id="IPR025166">
    <property type="entry name" value="Integrase_DNA_bind_dom"/>
</dbReference>
<dbReference type="PANTHER" id="PTHR30629:SF2">
    <property type="entry name" value="PROPHAGE INTEGRASE INTS-RELATED"/>
    <property type="match status" value="1"/>
</dbReference>
<name>A0ABY6IKD8_9HYPH</name>
<proteinExistence type="inferred from homology"/>
<gene>
    <name evidence="4" type="ORF">OF122_12220</name>
</gene>
<keyword evidence="5" id="KW-1185">Reference proteome</keyword>
<evidence type="ECO:0000313" key="5">
    <source>
        <dbReference type="Proteomes" id="UP001163882"/>
    </source>
</evidence>
<dbReference type="GO" id="GO:0003677">
    <property type="term" value="F:DNA binding"/>
    <property type="evidence" value="ECO:0007669"/>
    <property type="project" value="UniProtKB-KW"/>
</dbReference>
<evidence type="ECO:0000259" key="3">
    <source>
        <dbReference type="Pfam" id="PF13356"/>
    </source>
</evidence>
<comment type="similarity">
    <text evidence="1">Belongs to the 'phage' integrase family.</text>
</comment>
<dbReference type="InterPro" id="IPR038488">
    <property type="entry name" value="Integrase_DNA-bd_sf"/>
</dbReference>
<dbReference type="RefSeq" id="WP_264224516.1">
    <property type="nucleotide sequence ID" value="NZ_CP107716.1"/>
</dbReference>
<feature type="domain" description="Integrase DNA-binding" evidence="3">
    <location>
        <begin position="8"/>
        <end position="90"/>
    </location>
</feature>
<keyword evidence="4" id="KW-0238">DNA-binding</keyword>
<dbReference type="Gene3D" id="3.30.160.390">
    <property type="entry name" value="Integrase, DNA-binding domain"/>
    <property type="match status" value="1"/>
</dbReference>
<keyword evidence="2" id="KW-0229">DNA integration</keyword>
<dbReference type="EMBL" id="CP107716">
    <property type="protein sequence ID" value="UYQ70829.1"/>
    <property type="molecule type" value="Genomic_DNA"/>
</dbReference>
<evidence type="ECO:0000256" key="1">
    <source>
        <dbReference type="ARBA" id="ARBA00008857"/>
    </source>
</evidence>
<accession>A0ABY6IKD8</accession>
<dbReference type="PANTHER" id="PTHR30629">
    <property type="entry name" value="PROPHAGE INTEGRASE"/>
    <property type="match status" value="1"/>
</dbReference>
<reference evidence="4" key="1">
    <citation type="submission" date="2022-10" db="EMBL/GenBank/DDBJ databases">
        <title>YIM 151497 complete genome.</title>
        <authorList>
            <person name="Chen X."/>
        </authorList>
    </citation>
    <scope>NUCLEOTIDE SEQUENCE</scope>
    <source>
        <strain evidence="4">YIM 151497</strain>
    </source>
</reference>
<dbReference type="Proteomes" id="UP001163882">
    <property type="component" value="Chromosome"/>
</dbReference>
<dbReference type="InterPro" id="IPR050808">
    <property type="entry name" value="Phage_Integrase"/>
</dbReference>